<dbReference type="InterPro" id="IPR001810">
    <property type="entry name" value="F-box_dom"/>
</dbReference>
<dbReference type="Proteomes" id="UP000298030">
    <property type="component" value="Unassembled WGS sequence"/>
</dbReference>
<evidence type="ECO:0000313" key="2">
    <source>
        <dbReference type="EMBL" id="TEB35115.1"/>
    </source>
</evidence>
<dbReference type="OrthoDB" id="2269034at2759"/>
<comment type="caution">
    <text evidence="2">The sequence shown here is derived from an EMBL/GenBank/DDBJ whole genome shotgun (WGS) entry which is preliminary data.</text>
</comment>
<dbReference type="Pfam" id="PF12937">
    <property type="entry name" value="F-box-like"/>
    <property type="match status" value="1"/>
</dbReference>
<dbReference type="EMBL" id="QPFP01000008">
    <property type="protein sequence ID" value="TEB35115.1"/>
    <property type="molecule type" value="Genomic_DNA"/>
</dbReference>
<gene>
    <name evidence="2" type="ORF">FA13DRAFT_1441970</name>
</gene>
<reference evidence="2 3" key="1">
    <citation type="journal article" date="2019" name="Nat. Ecol. Evol.">
        <title>Megaphylogeny resolves global patterns of mushroom evolution.</title>
        <authorList>
            <person name="Varga T."/>
            <person name="Krizsan K."/>
            <person name="Foldi C."/>
            <person name="Dima B."/>
            <person name="Sanchez-Garcia M."/>
            <person name="Sanchez-Ramirez S."/>
            <person name="Szollosi G.J."/>
            <person name="Szarkandi J.G."/>
            <person name="Papp V."/>
            <person name="Albert L."/>
            <person name="Andreopoulos W."/>
            <person name="Angelini C."/>
            <person name="Antonin V."/>
            <person name="Barry K.W."/>
            <person name="Bougher N.L."/>
            <person name="Buchanan P."/>
            <person name="Buyck B."/>
            <person name="Bense V."/>
            <person name="Catcheside P."/>
            <person name="Chovatia M."/>
            <person name="Cooper J."/>
            <person name="Damon W."/>
            <person name="Desjardin D."/>
            <person name="Finy P."/>
            <person name="Geml J."/>
            <person name="Haridas S."/>
            <person name="Hughes K."/>
            <person name="Justo A."/>
            <person name="Karasinski D."/>
            <person name="Kautmanova I."/>
            <person name="Kiss B."/>
            <person name="Kocsube S."/>
            <person name="Kotiranta H."/>
            <person name="LaButti K.M."/>
            <person name="Lechner B.E."/>
            <person name="Liimatainen K."/>
            <person name="Lipzen A."/>
            <person name="Lukacs Z."/>
            <person name="Mihaltcheva S."/>
            <person name="Morgado L.N."/>
            <person name="Niskanen T."/>
            <person name="Noordeloos M.E."/>
            <person name="Ohm R.A."/>
            <person name="Ortiz-Santana B."/>
            <person name="Ovrebo C."/>
            <person name="Racz N."/>
            <person name="Riley R."/>
            <person name="Savchenko A."/>
            <person name="Shiryaev A."/>
            <person name="Soop K."/>
            <person name="Spirin V."/>
            <person name="Szebenyi C."/>
            <person name="Tomsovsky M."/>
            <person name="Tulloss R.E."/>
            <person name="Uehling J."/>
            <person name="Grigoriev I.V."/>
            <person name="Vagvolgyi C."/>
            <person name="Papp T."/>
            <person name="Martin F.M."/>
            <person name="Miettinen O."/>
            <person name="Hibbett D.S."/>
            <person name="Nagy L.G."/>
        </authorList>
    </citation>
    <scope>NUCLEOTIDE SEQUENCE [LARGE SCALE GENOMIC DNA]</scope>
    <source>
        <strain evidence="2 3">FP101781</strain>
    </source>
</reference>
<dbReference type="AlphaFoldDB" id="A0A4Y7TLP7"/>
<keyword evidence="3" id="KW-1185">Reference proteome</keyword>
<proteinExistence type="predicted"/>
<sequence>MPLHINQLPTELLANVFELHQTEESQSSRALVKLVGVCKHWKGVSFGHPQLWTTLRCAVPAMNRRAGGTMPKSFVDGLKRWFGRAGALPLVLALTFGEDTFESPVGNGFILHRFLTDCQSWVHLTLIRTSRNESPWTWLGKLIMAVVQKYEREKTPCWPRLEHLWIWSSLSRLGHPRLSRTGFPLQKIAPRIRSLEAIFQWQDVTSNVIFSSKNVPWMQLTDFQCGPVVELKNRPAFIFQILISAPYLKRLGVGMFDGKDEEESLNFDPTSIYAVASFRIPPPSSFDSRVIHLDLRYVHLHLPGDAMMLLLDRIRLPSIRLFDYRTFSHSRSSFIALQAASRDPLFWPNLHTFRYDGGRVSFKLCDEWDGQTAFHYFTRQPLNWWDSHKYTIIPYDEFHDEFPL</sequence>
<accession>A0A4Y7TLP7</accession>
<feature type="domain" description="F-box" evidence="1">
    <location>
        <begin position="5"/>
        <end position="56"/>
    </location>
</feature>
<name>A0A4Y7TLP7_COPMI</name>
<evidence type="ECO:0000259" key="1">
    <source>
        <dbReference type="Pfam" id="PF12937"/>
    </source>
</evidence>
<organism evidence="2 3">
    <name type="scientific">Coprinellus micaceus</name>
    <name type="common">Glistening ink-cap mushroom</name>
    <name type="synonym">Coprinus micaceus</name>
    <dbReference type="NCBI Taxonomy" id="71717"/>
    <lineage>
        <taxon>Eukaryota</taxon>
        <taxon>Fungi</taxon>
        <taxon>Dikarya</taxon>
        <taxon>Basidiomycota</taxon>
        <taxon>Agaricomycotina</taxon>
        <taxon>Agaricomycetes</taxon>
        <taxon>Agaricomycetidae</taxon>
        <taxon>Agaricales</taxon>
        <taxon>Agaricineae</taxon>
        <taxon>Psathyrellaceae</taxon>
        <taxon>Coprinellus</taxon>
    </lineage>
</organism>
<dbReference type="Gene3D" id="1.20.1280.50">
    <property type="match status" value="1"/>
</dbReference>
<evidence type="ECO:0000313" key="3">
    <source>
        <dbReference type="Proteomes" id="UP000298030"/>
    </source>
</evidence>
<protein>
    <recommendedName>
        <fullName evidence="1">F-box domain-containing protein</fullName>
    </recommendedName>
</protein>